<protein>
    <submittedName>
        <fullName evidence="1">Uncharacterized protein</fullName>
    </submittedName>
</protein>
<name>A0A6M8HRT2_9PROT</name>
<dbReference type="AlphaFoldDB" id="A0A6M8HRT2"/>
<dbReference type="RefSeq" id="WP_171833267.1">
    <property type="nucleotide sequence ID" value="NZ_CP053708.1"/>
</dbReference>
<gene>
    <name evidence="1" type="ORF">HN018_15180</name>
</gene>
<reference evidence="1 2" key="1">
    <citation type="journal article" date="2014" name="World J. Microbiol. Biotechnol.">
        <title>Biodiversity and physiological characteristics of Antarctic and Arctic lichens-associated bacteria.</title>
        <authorList>
            <person name="Lee Y.M."/>
            <person name="Kim E.H."/>
            <person name="Lee H.K."/>
            <person name="Hong S.G."/>
        </authorList>
    </citation>
    <scope>NUCLEOTIDE SEQUENCE [LARGE SCALE GENOMIC DNA]</scope>
    <source>
        <strain evidence="1 2">PAMC 26569</strain>
    </source>
</reference>
<evidence type="ECO:0000313" key="2">
    <source>
        <dbReference type="Proteomes" id="UP000500767"/>
    </source>
</evidence>
<accession>A0A6M8HRT2</accession>
<dbReference type="EMBL" id="CP053708">
    <property type="protein sequence ID" value="QKE91209.1"/>
    <property type="molecule type" value="Genomic_DNA"/>
</dbReference>
<keyword evidence="2" id="KW-1185">Reference proteome</keyword>
<evidence type="ECO:0000313" key="1">
    <source>
        <dbReference type="EMBL" id="QKE91209.1"/>
    </source>
</evidence>
<dbReference type="Proteomes" id="UP000500767">
    <property type="component" value="Chromosome"/>
</dbReference>
<proteinExistence type="predicted"/>
<sequence>MQQILTYRECRYVVGPENDRGRAWIIYPDNGPEAGAERGTARSEGMRGSFKVAVHTAQHAIDRWLEAPAAE</sequence>
<dbReference type="KEGG" id="lck:HN018_15180"/>
<organism evidence="1 2">
    <name type="scientific">Lichenicola cladoniae</name>
    <dbReference type="NCBI Taxonomy" id="1484109"/>
    <lineage>
        <taxon>Bacteria</taxon>
        <taxon>Pseudomonadati</taxon>
        <taxon>Pseudomonadota</taxon>
        <taxon>Alphaproteobacteria</taxon>
        <taxon>Acetobacterales</taxon>
        <taxon>Acetobacteraceae</taxon>
        <taxon>Lichenicola</taxon>
    </lineage>
</organism>